<evidence type="ECO:0000313" key="2">
    <source>
        <dbReference type="Proteomes" id="UP001239111"/>
    </source>
</evidence>
<sequence>MRYRSGLGDQTNELVPGPVDEDYKIEGFNANYFPKEVYIEDTVHVLVRLKTRLLKVSILLPIGDYSISASHLKFLEKYFTKDQHLLTPSDFESRGKMKFKSAIKMCDPRVIKLLKKVPGSEGTQAYLKLMNFVALSFLSSELNPLMRAYCIWYSAFFLRYWRQWLSSKNNKFTVESNFLSDNTYLCIELNAHGMTNLLMKQLENDPQQVKLLPWQNSSQPCEGFFCTLRLYSSTFAMAVNCSTLEVSRKSQRLQFIGDIQAHDFSKNGHAINFPRTTNLNASFEKLHSMKLCVDLDKEEMFNCELALSSLRGVIKRAKEDAFKCITRLGVTEVAIGDALTLHVKPTHMESGVDRDVDEDNSDPEKKLMTTLDGIKDPLQLEDYSAQHPEVKEDDPWVFVDDGSGSPKIVRKSSICYYLEQNCEKISSDRCLRVQQSEIDKKAKGFQRSEVIKVGKLDKICIFDWCVFKEPDTEKCLIGHVLSFAYLDQGVWRDTEFSKDFLQVTRNVAPNAVEKTIGVHCTWYTINRNMTLKHYKKFLPGYFFLNSYKSTIPLPEFGKNGTTKIPQSVYIEIKDAMRKN</sequence>
<gene>
    <name evidence="1" type="ORF">QAD02_012673</name>
</gene>
<comment type="caution">
    <text evidence="1">The sequence shown here is derived from an EMBL/GenBank/DDBJ whole genome shotgun (WGS) entry which is preliminary data.</text>
</comment>
<protein>
    <submittedName>
        <fullName evidence="1">Uncharacterized protein</fullName>
    </submittedName>
</protein>
<reference evidence="1" key="1">
    <citation type="submission" date="2023-04" db="EMBL/GenBank/DDBJ databases">
        <title>A chromosome-level genome assembly of the parasitoid wasp Eretmocerus hayati.</title>
        <authorList>
            <person name="Zhong Y."/>
            <person name="Liu S."/>
            <person name="Liu Y."/>
        </authorList>
    </citation>
    <scope>NUCLEOTIDE SEQUENCE</scope>
    <source>
        <strain evidence="1">ZJU_SS_LIU_2023</strain>
    </source>
</reference>
<proteinExistence type="predicted"/>
<name>A0ACC2P235_9HYME</name>
<dbReference type="Proteomes" id="UP001239111">
    <property type="component" value="Chromosome 2"/>
</dbReference>
<organism evidence="1 2">
    <name type="scientific">Eretmocerus hayati</name>
    <dbReference type="NCBI Taxonomy" id="131215"/>
    <lineage>
        <taxon>Eukaryota</taxon>
        <taxon>Metazoa</taxon>
        <taxon>Ecdysozoa</taxon>
        <taxon>Arthropoda</taxon>
        <taxon>Hexapoda</taxon>
        <taxon>Insecta</taxon>
        <taxon>Pterygota</taxon>
        <taxon>Neoptera</taxon>
        <taxon>Endopterygota</taxon>
        <taxon>Hymenoptera</taxon>
        <taxon>Apocrita</taxon>
        <taxon>Proctotrupomorpha</taxon>
        <taxon>Chalcidoidea</taxon>
        <taxon>Aphelinidae</taxon>
        <taxon>Aphelininae</taxon>
        <taxon>Eretmocerus</taxon>
    </lineage>
</organism>
<accession>A0ACC2P235</accession>
<evidence type="ECO:0000313" key="1">
    <source>
        <dbReference type="EMBL" id="KAJ8676886.1"/>
    </source>
</evidence>
<keyword evidence="2" id="KW-1185">Reference proteome</keyword>
<dbReference type="EMBL" id="CM056742">
    <property type="protein sequence ID" value="KAJ8676886.1"/>
    <property type="molecule type" value="Genomic_DNA"/>
</dbReference>